<reference evidence="1" key="1">
    <citation type="submission" date="2021-01" db="UniProtKB">
        <authorList>
            <consortium name="EnsemblPlants"/>
        </authorList>
    </citation>
    <scope>IDENTIFICATION</scope>
</reference>
<evidence type="ECO:0000313" key="1">
    <source>
        <dbReference type="EnsemblPlants" id="Kaladp0044s0020.1.v1.1"/>
    </source>
</evidence>
<name>A0A7N0TT45_KALFE</name>
<dbReference type="Gramene" id="Kaladp0044s0020.1.v1.1">
    <property type="protein sequence ID" value="Kaladp0044s0020.1.v1.1"/>
    <property type="gene ID" value="Kaladp0044s0020.v1.1"/>
</dbReference>
<evidence type="ECO:0000313" key="2">
    <source>
        <dbReference type="Proteomes" id="UP000594263"/>
    </source>
</evidence>
<dbReference type="Proteomes" id="UP000594263">
    <property type="component" value="Unplaced"/>
</dbReference>
<organism evidence="1 2">
    <name type="scientific">Kalanchoe fedtschenkoi</name>
    <name type="common">Lavender scallops</name>
    <name type="synonym">South American air plant</name>
    <dbReference type="NCBI Taxonomy" id="63787"/>
    <lineage>
        <taxon>Eukaryota</taxon>
        <taxon>Viridiplantae</taxon>
        <taxon>Streptophyta</taxon>
        <taxon>Embryophyta</taxon>
        <taxon>Tracheophyta</taxon>
        <taxon>Spermatophyta</taxon>
        <taxon>Magnoliopsida</taxon>
        <taxon>eudicotyledons</taxon>
        <taxon>Gunneridae</taxon>
        <taxon>Pentapetalae</taxon>
        <taxon>Saxifragales</taxon>
        <taxon>Crassulaceae</taxon>
        <taxon>Kalanchoe</taxon>
    </lineage>
</organism>
<keyword evidence="2" id="KW-1185">Reference proteome</keyword>
<proteinExistence type="predicted"/>
<sequence>MRGTNRISAGGRPTPFCVGLRRRRREQSRTEMALDLEDVRVSTSCVVKIFGAEYSVSVFFSFQGILHVYFHCGMLAGCKHCRAKGSLIM</sequence>
<dbReference type="AlphaFoldDB" id="A0A7N0TT45"/>
<protein>
    <submittedName>
        <fullName evidence="1">Uncharacterized protein</fullName>
    </submittedName>
</protein>
<dbReference type="EnsemblPlants" id="Kaladp0044s0020.1.v1.1">
    <property type="protein sequence ID" value="Kaladp0044s0020.1.v1.1"/>
    <property type="gene ID" value="Kaladp0044s0020.v1.1"/>
</dbReference>
<accession>A0A7N0TT45</accession>